<dbReference type="RefSeq" id="WP_013820013.1">
    <property type="nucleotide sequence ID" value="NC_015572.1"/>
</dbReference>
<dbReference type="HOGENOM" id="CLU_1260221_0_0_6"/>
<reference evidence="1 2" key="1">
    <citation type="journal article" date="2011" name="J. Bacteriol.">
        <title>Complete Genome Sequence of the Aerobic Marine Methanotroph Methylomonas methanica MC09.</title>
        <authorList>
            <person name="Boden R."/>
            <person name="Cunliffe M."/>
            <person name="Scanlan J."/>
            <person name="Moussard H."/>
            <person name="Kits K.D."/>
            <person name="Klotz M.G."/>
            <person name="Jetten M.S."/>
            <person name="Vuilleumier S."/>
            <person name="Han J."/>
            <person name="Peters L."/>
            <person name="Mikhailova N."/>
            <person name="Teshima H."/>
            <person name="Tapia R."/>
            <person name="Kyrpides N."/>
            <person name="Ivanova N."/>
            <person name="Pagani I."/>
            <person name="Cheng J.F."/>
            <person name="Goodwin L."/>
            <person name="Han C."/>
            <person name="Hauser L."/>
            <person name="Land M.L."/>
            <person name="Lapidus A."/>
            <person name="Lucas S."/>
            <person name="Pitluck S."/>
            <person name="Woyke T."/>
            <person name="Stein L."/>
            <person name="Murrell J.C."/>
        </authorList>
    </citation>
    <scope>NUCLEOTIDE SEQUENCE [LARGE SCALE GENOMIC DNA]</scope>
    <source>
        <strain evidence="1 2">MC09</strain>
    </source>
</reference>
<reference evidence="2" key="3">
    <citation type="submission" date="2011-05" db="EMBL/GenBank/DDBJ databases">
        <title>Complete sequence of Methylomonas methanica MC09.</title>
        <authorList>
            <consortium name="US DOE Joint Genome Institute"/>
            <person name="Lucas S."/>
            <person name="Han J."/>
            <person name="Lapidus A."/>
            <person name="Cheng J.-F."/>
            <person name="Goodwin L."/>
            <person name="Pitluck S."/>
            <person name="Peters L."/>
            <person name="Mikhailova N."/>
            <person name="Teshima H."/>
            <person name="Han C."/>
            <person name="Tapia R."/>
            <person name="Land M."/>
            <person name="Hauser L."/>
            <person name="Kyrpides N."/>
            <person name="Ivanova N."/>
            <person name="Pagani I."/>
            <person name="Stein L."/>
            <person name="Woyke T."/>
        </authorList>
    </citation>
    <scope>NUCLEOTIDE SEQUENCE [LARGE SCALE GENOMIC DNA]</scope>
    <source>
        <strain evidence="2">MC09</strain>
    </source>
</reference>
<protein>
    <recommendedName>
        <fullName evidence="3">Cthe-2314-like HEPN domain-containing protein</fullName>
    </recommendedName>
</protein>
<proteinExistence type="predicted"/>
<evidence type="ECO:0000313" key="2">
    <source>
        <dbReference type="Proteomes" id="UP000008888"/>
    </source>
</evidence>
<dbReference type="KEGG" id="mmt:Metme_3416"/>
<dbReference type="AlphaFoldDB" id="G0A6Z2"/>
<name>G0A6Z2_METMM</name>
<accession>G0A6Z2</accession>
<reference key="2">
    <citation type="submission" date="2011-05" db="EMBL/GenBank/DDBJ databases">
        <title>Complete genome sequence of the aerobic marine methanotroph Methylomonas methanica MC09.</title>
        <authorList>
            <person name="Boden R."/>
            <person name="Cunliffe M."/>
            <person name="Scanlan J."/>
            <person name="Moussard H."/>
            <person name="Kits K.D."/>
            <person name="Klotz M."/>
            <person name="Jetten M."/>
            <person name="Vuilleumier S."/>
            <person name="Han J."/>
            <person name="Peters L."/>
            <person name="Mikhailova N."/>
            <person name="Teshima H."/>
            <person name="Tapia R."/>
            <person name="Kyrpides N."/>
            <person name="Ivanova N."/>
            <person name="Pagani I."/>
            <person name="Cheng J.-F."/>
            <person name="Goodwin L."/>
            <person name="Han C."/>
            <person name="Hauser L."/>
            <person name="Land M."/>
            <person name="Lapidus A."/>
            <person name="Lucas S."/>
            <person name="Pitluck S."/>
            <person name="Woyke T."/>
            <person name="Stein L.Y."/>
            <person name="Murrell C."/>
        </authorList>
    </citation>
    <scope>NUCLEOTIDE SEQUENCE</scope>
    <source>
        <strain>MC09</strain>
    </source>
</reference>
<evidence type="ECO:0000313" key="1">
    <source>
        <dbReference type="EMBL" id="AEG01786.1"/>
    </source>
</evidence>
<dbReference type="eggNOG" id="ENOG502ZH7G">
    <property type="taxonomic scope" value="Bacteria"/>
</dbReference>
<dbReference type="EMBL" id="CP002738">
    <property type="protein sequence ID" value="AEG01786.1"/>
    <property type="molecule type" value="Genomic_DNA"/>
</dbReference>
<gene>
    <name evidence="1" type="ordered locus">Metme_3416</name>
</gene>
<keyword evidence="2" id="KW-1185">Reference proteome</keyword>
<dbReference type="Proteomes" id="UP000008888">
    <property type="component" value="Chromosome"/>
</dbReference>
<evidence type="ECO:0008006" key="3">
    <source>
        <dbReference type="Google" id="ProtNLM"/>
    </source>
</evidence>
<organism evidence="1 2">
    <name type="scientific">Methylomonas methanica (strain DSM 25384 / MC09)</name>
    <dbReference type="NCBI Taxonomy" id="857087"/>
    <lineage>
        <taxon>Bacteria</taxon>
        <taxon>Pseudomonadati</taxon>
        <taxon>Pseudomonadota</taxon>
        <taxon>Gammaproteobacteria</taxon>
        <taxon>Methylococcales</taxon>
        <taxon>Methylococcaceae</taxon>
        <taxon>Methylomonas</taxon>
    </lineage>
</organism>
<sequence>MVSLKGILNMDFRYPGIEIKVELIVLQAYLSQIENGVKSACEGYISEEMKNYTSSEYHEYQHVYQIAEDEMPRIIRIPFIVTIYAIFENSVARLLDYAKLKEEKDLSLKDINGKSPISTQNKYMKHVLGYEYQFSNKIIEDIGQINTVRNYMAHCNGNIRSLSEEKINKLKSISGKVVGLSIESDVIDISYQYLENSMNTVESSLRELMSYMESRYGFY</sequence>